<evidence type="ECO:0000313" key="11">
    <source>
        <dbReference type="EMBL" id="SUM34182.1"/>
    </source>
</evidence>
<keyword evidence="2" id="KW-0028">Amino-acid biosynthesis</keyword>
<evidence type="ECO:0000256" key="4">
    <source>
        <dbReference type="ARBA" id="ARBA00022723"/>
    </source>
</evidence>
<name>A0A380FIX6_STAGA</name>
<dbReference type="Pfam" id="PF24877">
    <property type="entry name" value="ILV_EDD_C"/>
    <property type="match status" value="1"/>
</dbReference>
<dbReference type="InterPro" id="IPR042096">
    <property type="entry name" value="Dihydro-acid_dehy_C"/>
</dbReference>
<accession>A0A380FIX6</accession>
<dbReference type="GO" id="GO:0009082">
    <property type="term" value="P:branched-chain amino acid biosynthetic process"/>
    <property type="evidence" value="ECO:0007669"/>
    <property type="project" value="UniProtKB-KW"/>
</dbReference>
<evidence type="ECO:0000256" key="3">
    <source>
        <dbReference type="ARBA" id="ARBA00022714"/>
    </source>
</evidence>
<evidence type="ECO:0000256" key="2">
    <source>
        <dbReference type="ARBA" id="ARBA00022605"/>
    </source>
</evidence>
<evidence type="ECO:0000256" key="8">
    <source>
        <dbReference type="ARBA" id="ARBA00023304"/>
    </source>
</evidence>
<dbReference type="EC" id="4.2.1.9" evidence="11"/>
<proteinExistence type="inferred from homology"/>
<evidence type="ECO:0000259" key="9">
    <source>
        <dbReference type="Pfam" id="PF00920"/>
    </source>
</evidence>
<evidence type="ECO:0000313" key="12">
    <source>
        <dbReference type="Proteomes" id="UP000255277"/>
    </source>
</evidence>
<dbReference type="GO" id="GO:0046872">
    <property type="term" value="F:metal ion binding"/>
    <property type="evidence" value="ECO:0007669"/>
    <property type="project" value="UniProtKB-KW"/>
</dbReference>
<keyword evidence="7 11" id="KW-0456">Lyase</keyword>
<dbReference type="SUPFAM" id="SSF52016">
    <property type="entry name" value="LeuD/IlvD-like"/>
    <property type="match status" value="1"/>
</dbReference>
<keyword evidence="8" id="KW-0100">Branched-chain amino acid biosynthesis</keyword>
<organism evidence="11 12">
    <name type="scientific">Staphylococcus gallinarum</name>
    <dbReference type="NCBI Taxonomy" id="1293"/>
    <lineage>
        <taxon>Bacteria</taxon>
        <taxon>Bacillati</taxon>
        <taxon>Bacillota</taxon>
        <taxon>Bacilli</taxon>
        <taxon>Bacillales</taxon>
        <taxon>Staphylococcaceae</taxon>
        <taxon>Staphylococcus</taxon>
    </lineage>
</organism>
<evidence type="ECO:0000256" key="7">
    <source>
        <dbReference type="ARBA" id="ARBA00023239"/>
    </source>
</evidence>
<keyword evidence="5" id="KW-0408">Iron</keyword>
<dbReference type="Proteomes" id="UP000255277">
    <property type="component" value="Unassembled WGS sequence"/>
</dbReference>
<gene>
    <name evidence="11" type="primary">ilvD_3</name>
    <name evidence="11" type="ORF">NCTC12195_03691</name>
</gene>
<dbReference type="InterPro" id="IPR000581">
    <property type="entry name" value="ILV_EDD_N"/>
</dbReference>
<dbReference type="InterPro" id="IPR056740">
    <property type="entry name" value="ILV_EDD_C"/>
</dbReference>
<evidence type="ECO:0000256" key="6">
    <source>
        <dbReference type="ARBA" id="ARBA00023014"/>
    </source>
</evidence>
<keyword evidence="3" id="KW-0001">2Fe-2S</keyword>
<feature type="domain" description="Dihydroxy-acid/6-phosphogluconate dehydratase C-terminal" evidence="10">
    <location>
        <begin position="180"/>
        <end position="370"/>
    </location>
</feature>
<dbReference type="Pfam" id="PF00920">
    <property type="entry name" value="ILVD_EDD_N"/>
    <property type="match status" value="1"/>
</dbReference>
<dbReference type="PROSITE" id="PS00887">
    <property type="entry name" value="ILVD_EDD_2"/>
    <property type="match status" value="1"/>
</dbReference>
<dbReference type="Gene3D" id="3.50.30.80">
    <property type="entry name" value="IlvD/EDD C-terminal domain-like"/>
    <property type="match status" value="1"/>
</dbReference>
<comment type="similarity">
    <text evidence="1">Belongs to the IlvD/Edd family.</text>
</comment>
<dbReference type="EMBL" id="UHDK01000001">
    <property type="protein sequence ID" value="SUM34182.1"/>
    <property type="molecule type" value="Genomic_DNA"/>
</dbReference>
<evidence type="ECO:0000256" key="5">
    <source>
        <dbReference type="ARBA" id="ARBA00023004"/>
    </source>
</evidence>
<feature type="domain" description="Dihydroxy-acid/6-phosphogluconate dehydratase N-terminal" evidence="9">
    <location>
        <begin position="1"/>
        <end position="170"/>
    </location>
</feature>
<protein>
    <submittedName>
        <fullName evidence="11">Dihydroxy-acid dehydratase</fullName>
        <ecNumber evidence="11">4.2.1.9</ecNumber>
    </submittedName>
</protein>
<dbReference type="GO" id="GO:0004160">
    <property type="term" value="F:dihydroxy-acid dehydratase activity"/>
    <property type="evidence" value="ECO:0007669"/>
    <property type="project" value="UniProtKB-EC"/>
</dbReference>
<evidence type="ECO:0000259" key="10">
    <source>
        <dbReference type="Pfam" id="PF24877"/>
    </source>
</evidence>
<dbReference type="STRING" id="1293.SH09_09535"/>
<keyword evidence="4" id="KW-0479">Metal-binding</keyword>
<evidence type="ECO:0000256" key="1">
    <source>
        <dbReference type="ARBA" id="ARBA00006486"/>
    </source>
</evidence>
<dbReference type="InterPro" id="IPR037237">
    <property type="entry name" value="IlvD/EDD_N"/>
</dbReference>
<dbReference type="FunFam" id="3.50.30.80:FF:000001">
    <property type="entry name" value="Dihydroxy-acid dehydratase"/>
    <property type="match status" value="1"/>
</dbReference>
<dbReference type="GO" id="GO:0005829">
    <property type="term" value="C:cytosol"/>
    <property type="evidence" value="ECO:0007669"/>
    <property type="project" value="TreeGrafter"/>
</dbReference>
<dbReference type="InterPro" id="IPR020558">
    <property type="entry name" value="DiOHA_6PGluconate_deHydtase_CS"/>
</dbReference>
<dbReference type="PANTHER" id="PTHR43661:SF3">
    <property type="entry name" value="D-XYLONATE DEHYDRATASE YAGF-RELATED"/>
    <property type="match status" value="1"/>
</dbReference>
<dbReference type="AlphaFoldDB" id="A0A380FIX6"/>
<dbReference type="GO" id="GO:0051537">
    <property type="term" value="F:2 iron, 2 sulfur cluster binding"/>
    <property type="evidence" value="ECO:0007669"/>
    <property type="project" value="UniProtKB-KW"/>
</dbReference>
<reference evidence="11 12" key="1">
    <citation type="submission" date="2018-06" db="EMBL/GenBank/DDBJ databases">
        <authorList>
            <consortium name="Pathogen Informatics"/>
            <person name="Doyle S."/>
        </authorList>
    </citation>
    <scope>NUCLEOTIDE SEQUENCE [LARGE SCALE GENOMIC DNA]</scope>
    <source>
        <strain evidence="11 12">NCTC12195</strain>
    </source>
</reference>
<keyword evidence="6" id="KW-0411">Iron-sulfur</keyword>
<dbReference type="SUPFAM" id="SSF143975">
    <property type="entry name" value="IlvD/EDD N-terminal domain-like"/>
    <property type="match status" value="1"/>
</dbReference>
<dbReference type="PANTHER" id="PTHR43661">
    <property type="entry name" value="D-XYLONATE DEHYDRATASE"/>
    <property type="match status" value="1"/>
</dbReference>
<sequence length="380" mass="40600">MEQNACPTCGSCSGMFTANSMNCLMEVLGLALPYNGTALAVSEQRREMIREAAFKLVDNIKNDLKPRDIITEEAIDDAFALDMAMGGSTNTVLHTLAIANEAGIDYDLTRINEIAKKTPYLSKIAPSSSYSMHDVHEAGGVPAIINELFKKEGTLHPDRITATGQTLRQNNENKEILNSDVIRHLDNPYDKQGGLSILYGNIAPKGAVIKVGGVDPSIKVFKGKAICFDSHDEAVEAIDNHTVREGHVVVIRYEGPKGGPGMPEMLAPTSSIVGRGLGKDVALITDGRFSGATRGIAVGHVSPEAAAGGPIGLINDGDEITIDLTNRTLDVDVSTETLEARKQDLKPFKAKVKSGYLARYTALVTSANTGGIMQVPENLI</sequence>
<dbReference type="GO" id="GO:0008652">
    <property type="term" value="P:amino acid biosynthetic process"/>
    <property type="evidence" value="ECO:0007669"/>
    <property type="project" value="UniProtKB-KW"/>
</dbReference>